<dbReference type="Proteomes" id="UP000271087">
    <property type="component" value="Unassembled WGS sequence"/>
</dbReference>
<keyword evidence="1" id="KW-0732">Signal</keyword>
<name>A0A182E209_ONCOC</name>
<reference evidence="4" key="1">
    <citation type="submission" date="2016-06" db="UniProtKB">
        <authorList>
            <consortium name="WormBaseParasite"/>
        </authorList>
    </citation>
    <scope>IDENTIFICATION</scope>
</reference>
<accession>A0A182E209</accession>
<evidence type="ECO:0000313" key="3">
    <source>
        <dbReference type="Proteomes" id="UP000271087"/>
    </source>
</evidence>
<evidence type="ECO:0000313" key="4">
    <source>
        <dbReference type="WBParaSite" id="nOo.2.0.1.t02004-RA"/>
    </source>
</evidence>
<feature type="signal peptide" evidence="1">
    <location>
        <begin position="1"/>
        <end position="19"/>
    </location>
</feature>
<sequence length="93" mass="10669">MLRILSTLIIVIMVITASAQPFHSDPEKRDSVDSTIRVKRQWGDFSSFKVKTPFFKVKVKRRYPYGYGYGYGYGPVVYHGYDPAFYGPVGFFG</sequence>
<dbReference type="OrthoDB" id="10453046at2759"/>
<dbReference type="EMBL" id="UYRW01000285">
    <property type="protein sequence ID" value="VDK65366.1"/>
    <property type="molecule type" value="Genomic_DNA"/>
</dbReference>
<proteinExistence type="predicted"/>
<dbReference type="WBParaSite" id="nOo.2.0.1.t02004-RA">
    <property type="protein sequence ID" value="nOo.2.0.1.t02004-RA"/>
    <property type="gene ID" value="nOo.2.0.1.g02004"/>
</dbReference>
<gene>
    <name evidence="2" type="ORF">NOO_LOCUS2004</name>
</gene>
<protein>
    <submittedName>
        <fullName evidence="4">Secreted protein</fullName>
    </submittedName>
</protein>
<organism evidence="4">
    <name type="scientific">Onchocerca ochengi</name>
    <name type="common">Filarial nematode worm</name>
    <dbReference type="NCBI Taxonomy" id="42157"/>
    <lineage>
        <taxon>Eukaryota</taxon>
        <taxon>Metazoa</taxon>
        <taxon>Ecdysozoa</taxon>
        <taxon>Nematoda</taxon>
        <taxon>Chromadorea</taxon>
        <taxon>Rhabditida</taxon>
        <taxon>Spirurina</taxon>
        <taxon>Spiruromorpha</taxon>
        <taxon>Filarioidea</taxon>
        <taxon>Onchocercidae</taxon>
        <taxon>Onchocerca</taxon>
    </lineage>
</organism>
<evidence type="ECO:0000256" key="1">
    <source>
        <dbReference type="SAM" id="SignalP"/>
    </source>
</evidence>
<evidence type="ECO:0000313" key="2">
    <source>
        <dbReference type="EMBL" id="VDK65366.1"/>
    </source>
</evidence>
<reference evidence="2 3" key="2">
    <citation type="submission" date="2018-08" db="EMBL/GenBank/DDBJ databases">
        <authorList>
            <person name="Laetsch R D."/>
            <person name="Stevens L."/>
            <person name="Kumar S."/>
            <person name="Blaxter L. M."/>
        </authorList>
    </citation>
    <scope>NUCLEOTIDE SEQUENCE [LARGE SCALE GENOMIC DNA]</scope>
</reference>
<dbReference type="AlphaFoldDB" id="A0A182E209"/>
<feature type="chain" id="PRO_5043137246" evidence="1">
    <location>
        <begin position="20"/>
        <end position="93"/>
    </location>
</feature>
<keyword evidence="3" id="KW-1185">Reference proteome</keyword>